<comment type="caution">
    <text evidence="8">The sequence shown here is derived from an EMBL/GenBank/DDBJ whole genome shotgun (WGS) entry which is preliminary data.</text>
</comment>
<sequence length="227" mass="25797">MQKVLVWDIPTRVFHWLLVSSLLAQYATAEWLENAIQWHFYIGYFTLFLVIFRILWGFVGTQYARFSSFVTGPRKVIRYMKTLFDKDSVPSIGHNPLGGWFVVIMLVLVAVQAISGLFMTDDIFLDGPYRPLADEQTLALMNSLHHLAFDLLLYVITLHIAAVVFYGIYKKQKLVPAMVHGKKVSKTVGITGSRLISALVVALLAAAIVYVAIEVYPPTPEIEEYYY</sequence>
<feature type="transmembrane region" description="Helical" evidence="6">
    <location>
        <begin position="39"/>
        <end position="59"/>
    </location>
</feature>
<dbReference type="Proteomes" id="UP000239539">
    <property type="component" value="Unassembled WGS sequence"/>
</dbReference>
<dbReference type="RefSeq" id="WP_105932004.1">
    <property type="nucleotide sequence ID" value="NZ_PVNO01000027.1"/>
</dbReference>
<evidence type="ECO:0000259" key="7">
    <source>
        <dbReference type="Pfam" id="PF01292"/>
    </source>
</evidence>
<dbReference type="PANTHER" id="PTHR30485:SF2">
    <property type="entry name" value="BLL0597 PROTEIN"/>
    <property type="match status" value="1"/>
</dbReference>
<proteinExistence type="predicted"/>
<keyword evidence="2" id="KW-1003">Cell membrane</keyword>
<name>A0ABX5CLH5_9ALTE</name>
<feature type="transmembrane region" description="Helical" evidence="6">
    <location>
        <begin position="190"/>
        <end position="213"/>
    </location>
</feature>
<dbReference type="Gene3D" id="1.20.950.20">
    <property type="entry name" value="Transmembrane di-heme cytochromes, Chain C"/>
    <property type="match status" value="1"/>
</dbReference>
<dbReference type="PANTHER" id="PTHR30485">
    <property type="entry name" value="NI/FE-HYDROGENASE 1 B-TYPE CYTOCHROME SUBUNIT"/>
    <property type="match status" value="1"/>
</dbReference>
<keyword evidence="3 6" id="KW-0812">Transmembrane</keyword>
<dbReference type="InterPro" id="IPR051542">
    <property type="entry name" value="Hydrogenase_cytochrome"/>
</dbReference>
<keyword evidence="4 6" id="KW-1133">Transmembrane helix</keyword>
<keyword evidence="5 6" id="KW-0472">Membrane</keyword>
<feature type="transmembrane region" description="Helical" evidence="6">
    <location>
        <begin position="151"/>
        <end position="169"/>
    </location>
</feature>
<evidence type="ECO:0000256" key="6">
    <source>
        <dbReference type="SAM" id="Phobius"/>
    </source>
</evidence>
<dbReference type="EMBL" id="PVNO01000027">
    <property type="protein sequence ID" value="PRO68297.1"/>
    <property type="molecule type" value="Genomic_DNA"/>
</dbReference>
<feature type="domain" description="Cytochrome b561 bacterial/Ni-hydrogenase" evidence="7">
    <location>
        <begin position="6"/>
        <end position="181"/>
    </location>
</feature>
<comment type="subcellular location">
    <subcellularLocation>
        <location evidence="1">Cell membrane</location>
        <topology evidence="1">Multi-pass membrane protein</topology>
    </subcellularLocation>
</comment>
<evidence type="ECO:0000313" key="9">
    <source>
        <dbReference type="Proteomes" id="UP000239539"/>
    </source>
</evidence>
<reference evidence="9" key="1">
    <citation type="journal article" date="2020" name="Int. J. Syst. Evol. Microbiol.">
        <title>Alteromonas alba sp. nov., a marine bacterium isolated from the seawater of the West Pacific Ocean.</title>
        <authorList>
            <person name="Sun C."/>
            <person name="Wu Y.-H."/>
            <person name="Xamxidin M."/>
            <person name="Cheng H."/>
            <person name="Xu X.-W."/>
        </authorList>
    </citation>
    <scope>NUCLEOTIDE SEQUENCE [LARGE SCALE GENOMIC DNA]</scope>
    <source>
        <strain evidence="9">9a2</strain>
    </source>
</reference>
<evidence type="ECO:0000313" key="8">
    <source>
        <dbReference type="EMBL" id="PRO68297.1"/>
    </source>
</evidence>
<evidence type="ECO:0000256" key="4">
    <source>
        <dbReference type="ARBA" id="ARBA00022989"/>
    </source>
</evidence>
<evidence type="ECO:0000256" key="5">
    <source>
        <dbReference type="ARBA" id="ARBA00023136"/>
    </source>
</evidence>
<dbReference type="InterPro" id="IPR016174">
    <property type="entry name" value="Di-haem_cyt_TM"/>
</dbReference>
<gene>
    <name evidence="8" type="ORF">C6Y39_14815</name>
</gene>
<protein>
    <submittedName>
        <fullName evidence="8">Cytochrome B</fullName>
    </submittedName>
</protein>
<dbReference type="Pfam" id="PF01292">
    <property type="entry name" value="Ni_hydr_CYTB"/>
    <property type="match status" value="1"/>
</dbReference>
<feature type="transmembrane region" description="Helical" evidence="6">
    <location>
        <begin position="97"/>
        <end position="119"/>
    </location>
</feature>
<dbReference type="SUPFAM" id="SSF81342">
    <property type="entry name" value="Transmembrane di-heme cytochromes"/>
    <property type="match status" value="1"/>
</dbReference>
<evidence type="ECO:0000256" key="2">
    <source>
        <dbReference type="ARBA" id="ARBA00022475"/>
    </source>
</evidence>
<dbReference type="InterPro" id="IPR011577">
    <property type="entry name" value="Cyt_b561_bac/Ni-Hgenase"/>
</dbReference>
<organism evidence="8 9">
    <name type="scientific">Alteromonas gracilis</name>
    <dbReference type="NCBI Taxonomy" id="1479524"/>
    <lineage>
        <taxon>Bacteria</taxon>
        <taxon>Pseudomonadati</taxon>
        <taxon>Pseudomonadota</taxon>
        <taxon>Gammaproteobacteria</taxon>
        <taxon>Alteromonadales</taxon>
        <taxon>Alteromonadaceae</taxon>
        <taxon>Alteromonas/Salinimonas group</taxon>
        <taxon>Alteromonas</taxon>
    </lineage>
</organism>
<keyword evidence="9" id="KW-1185">Reference proteome</keyword>
<evidence type="ECO:0000256" key="1">
    <source>
        <dbReference type="ARBA" id="ARBA00004651"/>
    </source>
</evidence>
<evidence type="ECO:0000256" key="3">
    <source>
        <dbReference type="ARBA" id="ARBA00022692"/>
    </source>
</evidence>
<accession>A0ABX5CLH5</accession>